<protein>
    <submittedName>
        <fullName evidence="1">Uncharacterized protein</fullName>
    </submittedName>
</protein>
<comment type="caution">
    <text evidence="1">The sequence shown here is derived from an EMBL/GenBank/DDBJ whole genome shotgun (WGS) entry which is preliminary data.</text>
</comment>
<dbReference type="AlphaFoldDB" id="A0A4U0RZU2"/>
<name>A0A4U0RZU2_9ACTN</name>
<accession>A0A4U0RZU2</accession>
<sequence>MGFPWSETINGVIAALAAAAAGGSWKAAHRSSATADAVARIERERWHADLTPQFDITLAQTGASVAYLTVHLEGPDHLRELDEVTIAVGNDDMEHTALHPGPRATQADYDAFVWGPYRFQPRTDGADEHGRSPSPFPLVVGRGRPFFMEHTRPGGWMIGTTEEMWQQEHANQPVRLILTCRRGHEEWVIARSLDNPSTTSRA</sequence>
<proteinExistence type="predicted"/>
<dbReference type="EMBL" id="SUMC01000067">
    <property type="protein sequence ID" value="TKA01990.1"/>
    <property type="molecule type" value="Genomic_DNA"/>
</dbReference>
<organism evidence="1 2">
    <name type="scientific">Actinacidiphila oryziradicis</name>
    <dbReference type="NCBI Taxonomy" id="2571141"/>
    <lineage>
        <taxon>Bacteria</taxon>
        <taxon>Bacillati</taxon>
        <taxon>Actinomycetota</taxon>
        <taxon>Actinomycetes</taxon>
        <taxon>Kitasatosporales</taxon>
        <taxon>Streptomycetaceae</taxon>
        <taxon>Actinacidiphila</taxon>
    </lineage>
</organism>
<dbReference type="RefSeq" id="WP_136729004.1">
    <property type="nucleotide sequence ID" value="NZ_SUMC01000067.1"/>
</dbReference>
<reference evidence="1 2" key="1">
    <citation type="submission" date="2019-04" db="EMBL/GenBank/DDBJ databases">
        <title>Streptomyces oryziradicis sp. nov., a novel actinomycete isolated from rhizosphere soil of rice (Oryza sativa L.).</title>
        <authorList>
            <person name="Li C."/>
        </authorList>
    </citation>
    <scope>NUCLEOTIDE SEQUENCE [LARGE SCALE GENOMIC DNA]</scope>
    <source>
        <strain evidence="1 2">NEAU-C40</strain>
    </source>
</reference>
<evidence type="ECO:0000313" key="1">
    <source>
        <dbReference type="EMBL" id="TKA01990.1"/>
    </source>
</evidence>
<keyword evidence="2" id="KW-1185">Reference proteome</keyword>
<gene>
    <name evidence="1" type="ORF">FCI23_39670</name>
</gene>
<dbReference type="OrthoDB" id="3436922at2"/>
<evidence type="ECO:0000313" key="2">
    <source>
        <dbReference type="Proteomes" id="UP000305778"/>
    </source>
</evidence>
<dbReference type="Proteomes" id="UP000305778">
    <property type="component" value="Unassembled WGS sequence"/>
</dbReference>